<protein>
    <submittedName>
        <fullName evidence="5">S-layer homology domain-containing protein</fullName>
    </submittedName>
</protein>
<feature type="compositionally biased region" description="Gly residues" evidence="2">
    <location>
        <begin position="963"/>
        <end position="985"/>
    </location>
</feature>
<dbReference type="InterPro" id="IPR019026">
    <property type="entry name" value="Peptidase_M64_IgA"/>
</dbReference>
<dbReference type="InterPro" id="IPR041030">
    <property type="entry name" value="SHIRT"/>
</dbReference>
<feature type="region of interest" description="Disordered" evidence="2">
    <location>
        <begin position="956"/>
        <end position="1037"/>
    </location>
</feature>
<dbReference type="Pfam" id="PF00395">
    <property type="entry name" value="SLH"/>
    <property type="match status" value="2"/>
</dbReference>
<feature type="chain" id="PRO_5035294694" evidence="3">
    <location>
        <begin position="33"/>
        <end position="1298"/>
    </location>
</feature>
<dbReference type="InterPro" id="IPR024079">
    <property type="entry name" value="MetalloPept_cat_dom_sf"/>
</dbReference>
<dbReference type="PANTHER" id="PTHR43308:SF5">
    <property type="entry name" value="S-LAYER PROTEIN _ PEPTIDOGLYCAN ENDO-BETA-N-ACETYLGLUCOSAMINIDASE"/>
    <property type="match status" value="1"/>
</dbReference>
<keyword evidence="6" id="KW-1185">Reference proteome</keyword>
<evidence type="ECO:0000256" key="3">
    <source>
        <dbReference type="SAM" id="SignalP"/>
    </source>
</evidence>
<comment type="caution">
    <text evidence="5">The sequence shown here is derived from an EMBL/GenBank/DDBJ whole genome shotgun (WGS) entry which is preliminary data.</text>
</comment>
<dbReference type="Pfam" id="PF09471">
    <property type="entry name" value="Peptidase_M64"/>
    <property type="match status" value="1"/>
</dbReference>
<dbReference type="EMBL" id="JACOPN010000002">
    <property type="protein sequence ID" value="MBC5716424.1"/>
    <property type="molecule type" value="Genomic_DNA"/>
</dbReference>
<feature type="compositionally biased region" description="Basic and acidic residues" evidence="2">
    <location>
        <begin position="995"/>
        <end position="1008"/>
    </location>
</feature>
<dbReference type="PROSITE" id="PS51272">
    <property type="entry name" value="SLH"/>
    <property type="match status" value="2"/>
</dbReference>
<evidence type="ECO:0000256" key="1">
    <source>
        <dbReference type="ARBA" id="ARBA00022737"/>
    </source>
</evidence>
<dbReference type="PANTHER" id="PTHR43308">
    <property type="entry name" value="OUTER MEMBRANE PROTEIN ALPHA-RELATED"/>
    <property type="match status" value="1"/>
</dbReference>
<evidence type="ECO:0000313" key="6">
    <source>
        <dbReference type="Proteomes" id="UP000602260"/>
    </source>
</evidence>
<feature type="domain" description="SLH" evidence="4">
    <location>
        <begin position="1244"/>
        <end position="1298"/>
    </location>
</feature>
<feature type="compositionally biased region" description="Polar residues" evidence="2">
    <location>
        <begin position="1009"/>
        <end position="1037"/>
    </location>
</feature>
<name>A0A8J6J293_9FIRM</name>
<dbReference type="InterPro" id="IPR046240">
    <property type="entry name" value="DUF6273"/>
</dbReference>
<feature type="domain" description="SLH" evidence="4">
    <location>
        <begin position="1137"/>
        <end position="1200"/>
    </location>
</feature>
<dbReference type="Gene3D" id="3.40.390.10">
    <property type="entry name" value="Collagenase (Catalytic Domain)"/>
    <property type="match status" value="1"/>
</dbReference>
<reference evidence="5" key="1">
    <citation type="submission" date="2020-08" db="EMBL/GenBank/DDBJ databases">
        <title>Genome public.</title>
        <authorList>
            <person name="Liu C."/>
            <person name="Sun Q."/>
        </authorList>
    </citation>
    <scope>NUCLEOTIDE SEQUENCE</scope>
    <source>
        <strain evidence="5">BX5</strain>
    </source>
</reference>
<evidence type="ECO:0000313" key="5">
    <source>
        <dbReference type="EMBL" id="MBC5716424.1"/>
    </source>
</evidence>
<dbReference type="Proteomes" id="UP000602260">
    <property type="component" value="Unassembled WGS sequence"/>
</dbReference>
<feature type="signal peptide" evidence="3">
    <location>
        <begin position="1"/>
        <end position="32"/>
    </location>
</feature>
<accession>A0A8J6J293</accession>
<keyword evidence="3" id="KW-0732">Signal</keyword>
<dbReference type="InterPro" id="IPR051465">
    <property type="entry name" value="Cell_Envelope_Struct_Comp"/>
</dbReference>
<keyword evidence="1" id="KW-0677">Repeat</keyword>
<organism evidence="5 6">
    <name type="scientific">Flintibacter faecis</name>
    <dbReference type="NCBI Taxonomy" id="2763047"/>
    <lineage>
        <taxon>Bacteria</taxon>
        <taxon>Bacillati</taxon>
        <taxon>Bacillota</taxon>
        <taxon>Clostridia</taxon>
        <taxon>Eubacteriales</taxon>
        <taxon>Flintibacter</taxon>
    </lineage>
</organism>
<proteinExistence type="predicted"/>
<evidence type="ECO:0000259" key="4">
    <source>
        <dbReference type="PROSITE" id="PS51272"/>
    </source>
</evidence>
<feature type="region of interest" description="Disordered" evidence="2">
    <location>
        <begin position="302"/>
        <end position="332"/>
    </location>
</feature>
<dbReference type="GO" id="GO:0008237">
    <property type="term" value="F:metallopeptidase activity"/>
    <property type="evidence" value="ECO:0007669"/>
    <property type="project" value="InterPro"/>
</dbReference>
<dbReference type="RefSeq" id="WP_186877871.1">
    <property type="nucleotide sequence ID" value="NZ_JACOPN010000002.1"/>
</dbReference>
<dbReference type="Pfam" id="PF18655">
    <property type="entry name" value="SHIRT"/>
    <property type="match status" value="1"/>
</dbReference>
<dbReference type="Pfam" id="PF19789">
    <property type="entry name" value="DUF6273"/>
    <property type="match status" value="1"/>
</dbReference>
<sequence length="1298" mass="141606">MKHKKYKKSGRVMALLLSVVLLLGLLPLPVGAADTETRIKLGDYIQLGSYENTPILWRCVSVDENGPLMLSDRVLCDYMPYDARTSANPNSGSHRRSGYRSKYGSNHWRDSDMRSWLNSDAGAGEVKWLCGNPPKDGYIMDYNGHGAYADEAGFLNGFTPDEAAAIKTVTQRSIVSHPEYTAGYIDAPGTDLPYNTDIGSVAEGYEGAHYENITDKVFLLDVKQLHTVYENLGSYYIGWNRSGTQWNYWLRTPVTDCNHDMRYVTPQGSILRAAPYISYYGVRPAFYLDAAYYTVTDGSGTETDPYVGSAPNKLPDSTQLSPAERDTGDGNWDVDTETYLQVEMSERYTTDPEYANPTIPVYVIQKPRSDTENMVILFCAEGYTKSQQADFVKDVQRLWQATLNTEPYRSMADRFNVYALCTASKDGFNGSSTFFQANKDGISVNHGVWRNHIFERIIGTAFLEKIHDAHIPNTTMPEADEYRQYDYVYEHINQFVVLANSGEYFGGSHDEIKSGIHYILAAAKHDSSPFILRHELGHGLFHLGDEYTVSTTPVGPESYLTSLNMSHTADPTQVKWKNMLGFRKTYSCPAADNSYVYNSSFDCLMRVNTKNEFCDVCTLQGTKRMSQLISDPPALYVAVPEVKLYTDKYRNPTENPEDYKDANSSGYWKYQTDRESRLLSGGYKTKFSPNMTGREIELRTIVQNLSDTQEQTVTLRLWVQHADGSHAVTADGEKILAEQEFTIPVWSEKSKFWPKGALEYTGSDFDSGLVNCSLVYQIPENAQLQSGDTIGFAVVDGAGNILANDGTEKQSYTGVTIQYELEGGMAMPNTAPSVLPVPTGASVNWKPPKTLNGHAFVDRKDNGSTVTFVYQETTEQPEGKTYTVRYDWGEAPSDRKLPTDSRAYRSVGQAMDAVDTTFTAGSTSNAQNGGLTGTWAFSGWDNGTLEGTTVVFRGTWRFTPDGGSAGGGSTGGSSGGSSSGGGGGSSSTTTTKPEATTKPDGTKVETTTKPDGSSVTESTAPNGSTGTVKTDKNGQTTAETTLSSKAVETAKKNGEAVKAPVEVKATRNSDTAPTVKIELPRNSGDTKVEIPVSNVKPGTVAVLVHPDGTEEIVKNSLPTENGIQLTVNGNATVKIVDNSKGFIDTQDHWAKDAIDFVSARGLVSGMSETTYAPDNATTRAQLWTILARQNDADLTGGATWYEKAQLWSKANGVSDGTNPNGTINRAQMVTMLWRAAGQSAAAGSAANFTDVPTDSYYAQAVAWAVESGITAGVGGGRFDPNAICTRAQIATFLARSMK</sequence>
<evidence type="ECO:0000256" key="2">
    <source>
        <dbReference type="SAM" id="MobiDB-lite"/>
    </source>
</evidence>
<dbReference type="InterPro" id="IPR001119">
    <property type="entry name" value="SLH_dom"/>
</dbReference>
<gene>
    <name evidence="5" type="ORF">H8S55_03655</name>
</gene>